<dbReference type="Proteomes" id="UP000219775">
    <property type="component" value="Unassembled WGS sequence"/>
</dbReference>
<dbReference type="InterPro" id="IPR023753">
    <property type="entry name" value="FAD/NAD-binding_dom"/>
</dbReference>
<comment type="subunit">
    <text evidence="2">Homodimer.</text>
</comment>
<dbReference type="AlphaFoldDB" id="A0A2A8C1Y4"/>
<proteinExistence type="predicted"/>
<dbReference type="RefSeq" id="WP_098129012.1">
    <property type="nucleotide sequence ID" value="NZ_NUDP01000067.1"/>
</dbReference>
<accession>A0A2A8C1Y4</accession>
<feature type="domain" description="FAD/NAD(P)-binding" evidence="5">
    <location>
        <begin position="7"/>
        <end position="126"/>
    </location>
</feature>
<comment type="caution">
    <text evidence="6">The sequence shown here is derived from an EMBL/GenBank/DDBJ whole genome shotgun (WGS) entry which is preliminary data.</text>
</comment>
<dbReference type="Pfam" id="PF07992">
    <property type="entry name" value="Pyr_redox_2"/>
    <property type="match status" value="1"/>
</dbReference>
<keyword evidence="3" id="KW-0285">Flavoprotein</keyword>
<dbReference type="EMBL" id="NUDP01000067">
    <property type="protein sequence ID" value="PEM67393.1"/>
    <property type="molecule type" value="Genomic_DNA"/>
</dbReference>
<evidence type="ECO:0000256" key="4">
    <source>
        <dbReference type="ARBA" id="ARBA00023002"/>
    </source>
</evidence>
<dbReference type="GO" id="GO:0016491">
    <property type="term" value="F:oxidoreductase activity"/>
    <property type="evidence" value="ECO:0007669"/>
    <property type="project" value="UniProtKB-KW"/>
</dbReference>
<dbReference type="InterPro" id="IPR036188">
    <property type="entry name" value="FAD/NAD-bd_sf"/>
</dbReference>
<dbReference type="Gene3D" id="3.50.50.60">
    <property type="entry name" value="FAD/NAD(P)-binding domain"/>
    <property type="match status" value="2"/>
</dbReference>
<evidence type="ECO:0000256" key="1">
    <source>
        <dbReference type="ARBA" id="ARBA00001974"/>
    </source>
</evidence>
<sequence>MSHSTDYDVIIIGGGPAGLYSGLVLKRGIPTQSLSENNKIAIFEQGKIGGLAKYGYITFSKRWAFSGSKIIAAFYKECLDTGVEIYDNTSVSEIKYNKKNKYVEVKVGDKVFTAKYALITTGIFPNPEALTHKKILLGLHTPEKMIEDVNRKNWKNVLLYGTDENSLISLKSNLEKSSSINKISIKLQEKDDLSEKNLQSLPGLTEEILKEWDGVLVDYNAYKVINGSTSMINIPDVKTEKGYILTNHFGQTNCEHIYAAGNVTNVISGVLIALSSALTASLSIGRLLNPTTISEPSGRFPWYPREFTWEHSWMPYLDDLGIIDSFSNQGTYQQQTKNTEQNLIKN</sequence>
<keyword evidence="4" id="KW-0560">Oxidoreductase</keyword>
<evidence type="ECO:0000256" key="3">
    <source>
        <dbReference type="ARBA" id="ARBA00022630"/>
    </source>
</evidence>
<dbReference type="PRINTS" id="PR00368">
    <property type="entry name" value="FADPNR"/>
</dbReference>
<evidence type="ECO:0000259" key="5">
    <source>
        <dbReference type="Pfam" id="PF07992"/>
    </source>
</evidence>
<evidence type="ECO:0000313" key="6">
    <source>
        <dbReference type="EMBL" id="PEM67393.1"/>
    </source>
</evidence>
<comment type="cofactor">
    <cofactor evidence="1">
        <name>FAD</name>
        <dbReference type="ChEBI" id="CHEBI:57692"/>
    </cofactor>
</comment>
<dbReference type="PANTHER" id="PTHR48105">
    <property type="entry name" value="THIOREDOXIN REDUCTASE 1-RELATED-RELATED"/>
    <property type="match status" value="1"/>
</dbReference>
<reference evidence="6 7" key="1">
    <citation type="submission" date="2017-09" db="EMBL/GenBank/DDBJ databases">
        <title>Large-scale bioinformatics analysis of Bacillus genomes uncovers conserved roles of natural products in bacterial physiology.</title>
        <authorList>
            <consortium name="Agbiome Team Llc"/>
            <person name="Bleich R.M."/>
            <person name="Grubbs K.J."/>
            <person name="Santa Maria K.C."/>
            <person name="Allen S.E."/>
            <person name="Farag S."/>
            <person name="Shank E.A."/>
            <person name="Bowers A."/>
        </authorList>
    </citation>
    <scope>NUCLEOTIDE SEQUENCE [LARGE SCALE GENOMIC DNA]</scope>
    <source>
        <strain evidence="6 7">AFS009893</strain>
    </source>
</reference>
<name>A0A2A8C1Y4_9BACI</name>
<organism evidence="6 7">
    <name type="scientific">Bacillus pseudomycoides</name>
    <dbReference type="NCBI Taxonomy" id="64104"/>
    <lineage>
        <taxon>Bacteria</taxon>
        <taxon>Bacillati</taxon>
        <taxon>Bacillota</taxon>
        <taxon>Bacilli</taxon>
        <taxon>Bacillales</taxon>
        <taxon>Bacillaceae</taxon>
        <taxon>Bacillus</taxon>
        <taxon>Bacillus cereus group</taxon>
    </lineage>
</organism>
<protein>
    <recommendedName>
        <fullName evidence="5">FAD/NAD(P)-binding domain-containing protein</fullName>
    </recommendedName>
</protein>
<evidence type="ECO:0000256" key="2">
    <source>
        <dbReference type="ARBA" id="ARBA00011738"/>
    </source>
</evidence>
<dbReference type="InterPro" id="IPR050097">
    <property type="entry name" value="Ferredoxin-NADP_redctase_2"/>
</dbReference>
<gene>
    <name evidence="6" type="ORF">CN613_18890</name>
</gene>
<dbReference type="SUPFAM" id="SSF51905">
    <property type="entry name" value="FAD/NAD(P)-binding domain"/>
    <property type="match status" value="1"/>
</dbReference>
<evidence type="ECO:0000313" key="7">
    <source>
        <dbReference type="Proteomes" id="UP000219775"/>
    </source>
</evidence>